<keyword evidence="2" id="KW-1185">Reference proteome</keyword>
<sequence length="47" mass="5276">MTAEQLEGMSREIQSVIEKWRARAESTVAPAESSHVMVFAHGFPFEP</sequence>
<comment type="caution">
    <text evidence="1">The sequence shown here is derived from an EMBL/GenBank/DDBJ whole genome shotgun (WGS) entry which is preliminary data.</text>
</comment>
<evidence type="ECO:0000313" key="2">
    <source>
        <dbReference type="Proteomes" id="UP000703038"/>
    </source>
</evidence>
<dbReference type="EMBL" id="JAFBBK010000001">
    <property type="protein sequence ID" value="MBM7415518.1"/>
    <property type="molecule type" value="Genomic_DNA"/>
</dbReference>
<gene>
    <name evidence="1" type="ORF">JOE42_002251</name>
</gene>
<dbReference type="Proteomes" id="UP000703038">
    <property type="component" value="Unassembled WGS sequence"/>
</dbReference>
<name>A0ABS2KUF5_9NOCA</name>
<proteinExistence type="predicted"/>
<protein>
    <submittedName>
        <fullName evidence="1">Uncharacterized protein</fullName>
    </submittedName>
</protein>
<evidence type="ECO:0000313" key="1">
    <source>
        <dbReference type="EMBL" id="MBM7415518.1"/>
    </source>
</evidence>
<accession>A0ABS2KUF5</accession>
<reference evidence="1 2" key="1">
    <citation type="submission" date="2021-01" db="EMBL/GenBank/DDBJ databases">
        <title>Genomics of switchgrass bacterial isolates.</title>
        <authorList>
            <person name="Shade A."/>
        </authorList>
    </citation>
    <scope>NUCLEOTIDE SEQUENCE [LARGE SCALE GENOMIC DNA]</scope>
    <source>
        <strain evidence="1 2">PvP111</strain>
    </source>
</reference>
<dbReference type="RefSeq" id="WP_204868554.1">
    <property type="nucleotide sequence ID" value="NZ_JAFBBK010000001.1"/>
</dbReference>
<organism evidence="1 2">
    <name type="scientific">Rhodococcoides corynebacterioides</name>
    <dbReference type="NCBI Taxonomy" id="53972"/>
    <lineage>
        <taxon>Bacteria</taxon>
        <taxon>Bacillati</taxon>
        <taxon>Actinomycetota</taxon>
        <taxon>Actinomycetes</taxon>
        <taxon>Mycobacteriales</taxon>
        <taxon>Nocardiaceae</taxon>
        <taxon>Rhodococcoides</taxon>
    </lineage>
</organism>